<dbReference type="PROSITE" id="PS51832">
    <property type="entry name" value="HD_GYP"/>
    <property type="match status" value="1"/>
</dbReference>
<dbReference type="PANTHER" id="PTHR43155:SF2">
    <property type="entry name" value="CYCLIC DI-GMP PHOSPHODIESTERASE PA4108"/>
    <property type="match status" value="1"/>
</dbReference>
<sequence length="366" mass="40512">MREIKVSLLQPGMVVGDTVYSSMGEVFLKKGVVLTNRYIQRLLKTGIPMISVEDDTLTEIDVDETISAETRTAAIQQVKNILLQTKESGKLVIDPSALYGTVGGFTDSLLGNKSLMVNLVDLRTQDDYTFAHSVNVCVLSLMTGITLGYSREHLQLLGVGALLHDLGKVKIPETILNKPAGLTPDEYVIMQKHTIYGFELIIQSKDLANEHALIALQHHESYDGTGYPLGVSGKNFHELAQIVAIADKFDALTANRIYRKAYPPHEAYEMCAATGNYLFKDPIVKAFLHNIAAYPTGTLVELNNNQVGVVVNTPKGFSRFPKIRVLFDHHHRPLPLQKEISLKDEIGLSVVRVLGESDIQKLLQSY</sequence>
<dbReference type="SUPFAM" id="SSF109604">
    <property type="entry name" value="HD-domain/PDEase-like"/>
    <property type="match status" value="1"/>
</dbReference>
<organism evidence="2 3">
    <name type="scientific">Desulforamulus aeronauticus DSM 10349</name>
    <dbReference type="NCBI Taxonomy" id="1121421"/>
    <lineage>
        <taxon>Bacteria</taxon>
        <taxon>Bacillati</taxon>
        <taxon>Bacillota</taxon>
        <taxon>Clostridia</taxon>
        <taxon>Eubacteriales</taxon>
        <taxon>Peptococcaceae</taxon>
        <taxon>Desulforamulus</taxon>
    </lineage>
</organism>
<dbReference type="RefSeq" id="WP_072910514.1">
    <property type="nucleotide sequence ID" value="NZ_FRAR01000005.1"/>
</dbReference>
<accession>A0A1M6NW45</accession>
<feature type="domain" description="HD-GYP" evidence="1">
    <location>
        <begin position="107"/>
        <end position="303"/>
    </location>
</feature>
<dbReference type="AlphaFoldDB" id="A0A1M6NW45"/>
<evidence type="ECO:0000259" key="1">
    <source>
        <dbReference type="PROSITE" id="PS51832"/>
    </source>
</evidence>
<gene>
    <name evidence="2" type="ORF">SAMN02745123_00296</name>
</gene>
<dbReference type="InterPro" id="IPR003607">
    <property type="entry name" value="HD/PDEase_dom"/>
</dbReference>
<protein>
    <submittedName>
        <fullName evidence="2">Metal dependent phosphohydrolase</fullName>
    </submittedName>
</protein>
<keyword evidence="2" id="KW-0378">Hydrolase</keyword>
<evidence type="ECO:0000313" key="3">
    <source>
        <dbReference type="Proteomes" id="UP000183997"/>
    </source>
</evidence>
<evidence type="ECO:0000313" key="2">
    <source>
        <dbReference type="EMBL" id="SHJ99882.1"/>
    </source>
</evidence>
<dbReference type="CDD" id="cd00077">
    <property type="entry name" value="HDc"/>
    <property type="match status" value="1"/>
</dbReference>
<dbReference type="Pfam" id="PF13487">
    <property type="entry name" value="HD_5"/>
    <property type="match status" value="1"/>
</dbReference>
<dbReference type="Gene3D" id="1.10.3210.10">
    <property type="entry name" value="Hypothetical protein af1432"/>
    <property type="match status" value="1"/>
</dbReference>
<proteinExistence type="predicted"/>
<dbReference type="EMBL" id="FRAR01000005">
    <property type="protein sequence ID" value="SHJ99882.1"/>
    <property type="molecule type" value="Genomic_DNA"/>
</dbReference>
<dbReference type="OrthoDB" id="9798833at2"/>
<reference evidence="3" key="1">
    <citation type="submission" date="2016-11" db="EMBL/GenBank/DDBJ databases">
        <authorList>
            <person name="Varghese N."/>
            <person name="Submissions S."/>
        </authorList>
    </citation>
    <scope>NUCLEOTIDE SEQUENCE [LARGE SCALE GENOMIC DNA]</scope>
    <source>
        <strain evidence="3">DSM 10349</strain>
    </source>
</reference>
<name>A0A1M6NW45_9FIRM</name>
<dbReference type="GO" id="GO:0016787">
    <property type="term" value="F:hydrolase activity"/>
    <property type="evidence" value="ECO:0007669"/>
    <property type="project" value="UniProtKB-KW"/>
</dbReference>
<dbReference type="STRING" id="1121421.SAMN02745123_00296"/>
<dbReference type="Proteomes" id="UP000183997">
    <property type="component" value="Unassembled WGS sequence"/>
</dbReference>
<keyword evidence="3" id="KW-1185">Reference proteome</keyword>
<dbReference type="InterPro" id="IPR037522">
    <property type="entry name" value="HD_GYP_dom"/>
</dbReference>
<dbReference type="SMART" id="SM00471">
    <property type="entry name" value="HDc"/>
    <property type="match status" value="1"/>
</dbReference>
<dbReference type="PANTHER" id="PTHR43155">
    <property type="entry name" value="CYCLIC DI-GMP PHOSPHODIESTERASE PA4108-RELATED"/>
    <property type="match status" value="1"/>
</dbReference>